<feature type="compositionally biased region" description="Polar residues" evidence="1">
    <location>
        <begin position="110"/>
        <end position="120"/>
    </location>
</feature>
<feature type="compositionally biased region" description="Polar residues" evidence="1">
    <location>
        <begin position="289"/>
        <end position="306"/>
    </location>
</feature>
<evidence type="ECO:0000256" key="1">
    <source>
        <dbReference type="SAM" id="MobiDB-lite"/>
    </source>
</evidence>
<feature type="region of interest" description="Disordered" evidence="1">
    <location>
        <begin position="973"/>
        <end position="1002"/>
    </location>
</feature>
<evidence type="ECO:0000313" key="2">
    <source>
        <dbReference type="EMBL" id="KAJ1691700.1"/>
    </source>
</evidence>
<feature type="region of interest" description="Disordered" evidence="1">
    <location>
        <begin position="1515"/>
        <end position="1535"/>
    </location>
</feature>
<dbReference type="Proteomes" id="UP001151287">
    <property type="component" value="Unassembled WGS sequence"/>
</dbReference>
<feature type="region of interest" description="Disordered" evidence="1">
    <location>
        <begin position="1"/>
        <end position="247"/>
    </location>
</feature>
<feature type="compositionally biased region" description="Low complexity" evidence="1">
    <location>
        <begin position="1432"/>
        <end position="1448"/>
    </location>
</feature>
<keyword evidence="3" id="KW-1185">Reference proteome</keyword>
<feature type="compositionally biased region" description="Polar residues" evidence="1">
    <location>
        <begin position="1234"/>
        <end position="1244"/>
    </location>
</feature>
<feature type="compositionally biased region" description="Low complexity" evidence="1">
    <location>
        <begin position="721"/>
        <end position="739"/>
    </location>
</feature>
<feature type="compositionally biased region" description="Low complexity" evidence="1">
    <location>
        <begin position="1346"/>
        <end position="1376"/>
    </location>
</feature>
<feature type="compositionally biased region" description="Acidic residues" evidence="1">
    <location>
        <begin position="84"/>
        <end position="106"/>
    </location>
</feature>
<feature type="compositionally biased region" description="Polar residues" evidence="1">
    <location>
        <begin position="539"/>
        <end position="550"/>
    </location>
</feature>
<dbReference type="PANTHER" id="PTHR34798:SF2">
    <property type="entry name" value="PROTEIN TIME FOR COFFEE"/>
    <property type="match status" value="1"/>
</dbReference>
<feature type="region of interest" description="Disordered" evidence="1">
    <location>
        <begin position="270"/>
        <end position="558"/>
    </location>
</feature>
<dbReference type="PANTHER" id="PTHR34798">
    <property type="entry name" value="PROTEIN TIME FOR COFFEE"/>
    <property type="match status" value="1"/>
</dbReference>
<evidence type="ECO:0000313" key="3">
    <source>
        <dbReference type="Proteomes" id="UP001151287"/>
    </source>
</evidence>
<feature type="compositionally biased region" description="Low complexity" evidence="1">
    <location>
        <begin position="1079"/>
        <end position="1089"/>
    </location>
</feature>
<feature type="compositionally biased region" description="Low complexity" evidence="1">
    <location>
        <begin position="1129"/>
        <end position="1140"/>
    </location>
</feature>
<dbReference type="EMBL" id="JAMQYH010000004">
    <property type="protein sequence ID" value="KAJ1691700.1"/>
    <property type="molecule type" value="Genomic_DNA"/>
</dbReference>
<organism evidence="2 3">
    <name type="scientific">Rhynchospora breviuscula</name>
    <dbReference type="NCBI Taxonomy" id="2022672"/>
    <lineage>
        <taxon>Eukaryota</taxon>
        <taxon>Viridiplantae</taxon>
        <taxon>Streptophyta</taxon>
        <taxon>Embryophyta</taxon>
        <taxon>Tracheophyta</taxon>
        <taxon>Spermatophyta</taxon>
        <taxon>Magnoliopsida</taxon>
        <taxon>Liliopsida</taxon>
        <taxon>Poales</taxon>
        <taxon>Cyperaceae</taxon>
        <taxon>Cyperoideae</taxon>
        <taxon>Rhynchosporeae</taxon>
        <taxon>Rhynchospora</taxon>
    </lineage>
</organism>
<feature type="compositionally biased region" description="Basic and acidic residues" evidence="1">
    <location>
        <begin position="48"/>
        <end position="68"/>
    </location>
</feature>
<reference evidence="2" key="1">
    <citation type="journal article" date="2022" name="Cell">
        <title>Repeat-based holocentromeres influence genome architecture and karyotype evolution.</title>
        <authorList>
            <person name="Hofstatter P.G."/>
            <person name="Thangavel G."/>
            <person name="Lux T."/>
            <person name="Neumann P."/>
            <person name="Vondrak T."/>
            <person name="Novak P."/>
            <person name="Zhang M."/>
            <person name="Costa L."/>
            <person name="Castellani M."/>
            <person name="Scott A."/>
            <person name="Toegelov H."/>
            <person name="Fuchs J."/>
            <person name="Mata-Sucre Y."/>
            <person name="Dias Y."/>
            <person name="Vanzela A.L.L."/>
            <person name="Huettel B."/>
            <person name="Almeida C.C.S."/>
            <person name="Simkova H."/>
            <person name="Souza G."/>
            <person name="Pedrosa-Harand A."/>
            <person name="Macas J."/>
            <person name="Mayer K.F.X."/>
            <person name="Houben A."/>
            <person name="Marques A."/>
        </authorList>
    </citation>
    <scope>NUCLEOTIDE SEQUENCE</scope>
    <source>
        <strain evidence="2">RhyBre1mFocal</strain>
    </source>
</reference>
<dbReference type="InterPro" id="IPR039317">
    <property type="entry name" value="TIC"/>
</dbReference>
<comment type="caution">
    <text evidence="2">The sequence shown here is derived from an EMBL/GenBank/DDBJ whole genome shotgun (WGS) entry which is preliminary data.</text>
</comment>
<sequence length="1558" mass="166369">MERIREARRSSAVTLNNGMSRRRPRSGGSRDSPDEDGGLEMAETTTTRLRDRVSKRDRDRDRERERLSRGKRRRDSMALHGGCDEGDDSSDDSLGEDEDEEEEDDMLMPSRSQNPSTSSVSQGTNHHHNHHLNHGSNNQNHNTHHQNQQKKSLPRLPARWRADEMIGVPVPRKARTACRKRTSNEWFESAQRQAASASPSRMSPASTSQQISPSGSNASIRKKIQKPMSGPKQPRPPPPKVSNSKQSFFIQEEIEVAEVLFGLTRQFKKENQKLEQKESAESKSRASSPQQTIPQPSESNFNSSTLPIIAPKRKKPRNLKEDETPATVSSTSKADKSGLENKVRFESSSPKREKNPEPPAVKNGFQTQVPALPVKSGHEQELKVDLSAHEPKPSAGGDSGRFNRPETREESFFPQKEAPSASNSNNREEASKKTNLPSDGTREHNFSIDLMAPPPGKLSPEREGFFNSDADQKAQGPEVEMVSKASTEKKEDEKPTQLNLEHRKSEKTNLEECNSNKKLMGKERGLDLQLDLEKPRNEPLSSKSESQQPKVTKVENRQDKAVAPSTLPTPMAVGGWPGNLPPFGFMSQVPALPAGLVPVSGNPGSSTNLQPRSLIPSPIQRSKRCATHCYIAQLISYHQRVAKMNPFWAPGAAAAAATSPAIYGARPFNMGMVPPTEAALLGSQVPGNFTGRNLGPMPEVKGAPSNLAPKFPGTHPEEKATAANSLAAESAQRKQQVVLQQQPQSGPMGNMLPGPAFIFPLNQQQVAAAAAAVAAANRGGAMPPGASTSSSTTTANTGPTAAMNLSFAGMPPTEAQFLTILQNGAYPFPVPGHTGAPPSYRGGAPGQAMPFFNAPFYPHQMPHPSQLQAPPHQQQSHSAGPQQPPPVHTQQTGQKTGVSSSSSSSQKNQPSYIQEMNHLLGAHARQQDSNDKGPDGRSVAQDSKVPPSQKAIYGHNFSLPMHPQNFAFMSAAGSSGALSSGNASLSEKPVEHPQQPPPQARNQNARMDIASSQPFAMPPFGAFPGPGAAAVGLDFSSMVPNHHIFQNHPDGARHGYPHMGPAPGAAVASQHQKPHNPSDSKSASGDSTSRIVVAEEERKNLGAAMKFPSGETQHPLSFSKKDNEHPGPSISSSNTSDSSSRTLNLIPAYREGHGSGNRSGNATPALTTASAATVPPNMATPQQMLLQLQKQHQQQQQQVQHHVMQQQQQLSNSRPKSAAPSANQSAGYSERIPNMTSFPSTLMTFPQALMQGGSGNSPGQSPQWKPGSNARAATPAPPTVQAQSSAAQAATKNNSHHLHPQSRNMQQNLPFSTHQTQISFGSANSLKAATSGPNQPGAPTDISRSLAAAMAGASPSPSASKNSASGSPPSISVSKPGAPASTTLTAPQQQSAKNSPSSSSSKAPPPQGHQNAPSILGHPSIGAANNSSMKSHNQSQQQHHQHQLKQQQFGQPQMFFTHPYAPQGPNNPAAVAAAAAMANYHQKRQPDKTPQQQNPVAGSTVLRMPMPTQGLLHAARSAVAAQSADGGGHPRMPASFYVPVAPVSVSKPTSDQKPASGN</sequence>
<feature type="compositionally biased region" description="Low complexity" evidence="1">
    <location>
        <begin position="1186"/>
        <end position="1210"/>
    </location>
</feature>
<feature type="compositionally biased region" description="Low complexity" evidence="1">
    <location>
        <begin position="888"/>
        <end position="905"/>
    </location>
</feature>
<feature type="region of interest" description="Disordered" evidence="1">
    <location>
        <begin position="1477"/>
        <end position="1496"/>
    </location>
</feature>
<feature type="compositionally biased region" description="Low complexity" evidence="1">
    <location>
        <begin position="1386"/>
        <end position="1402"/>
    </location>
</feature>
<dbReference type="OrthoDB" id="784889at2759"/>
<feature type="region of interest" description="Disordered" evidence="1">
    <location>
        <begin position="1346"/>
        <end position="1448"/>
    </location>
</feature>
<feature type="compositionally biased region" description="Polar residues" evidence="1">
    <location>
        <begin position="1211"/>
        <end position="1227"/>
    </location>
</feature>
<feature type="compositionally biased region" description="Low complexity" evidence="1">
    <location>
        <begin position="1279"/>
        <end position="1290"/>
    </location>
</feature>
<feature type="region of interest" description="Disordered" evidence="1">
    <location>
        <begin position="703"/>
        <end position="739"/>
    </location>
</feature>
<feature type="compositionally biased region" description="Polar residues" evidence="1">
    <location>
        <begin position="209"/>
        <end position="219"/>
    </location>
</feature>
<proteinExistence type="predicted"/>
<feature type="compositionally biased region" description="Basic and acidic residues" evidence="1">
    <location>
        <begin position="520"/>
        <end position="537"/>
    </location>
</feature>
<feature type="compositionally biased region" description="Basic and acidic residues" evidence="1">
    <location>
        <begin position="270"/>
        <end position="284"/>
    </location>
</feature>
<feature type="compositionally biased region" description="Basic and acidic residues" evidence="1">
    <location>
        <begin position="925"/>
        <end position="935"/>
    </location>
</feature>
<feature type="region of interest" description="Disordered" evidence="1">
    <location>
        <begin position="1186"/>
        <end position="1303"/>
    </location>
</feature>
<protein>
    <recommendedName>
        <fullName evidence="4">Protein TIME FOR COFFEE</fullName>
    </recommendedName>
</protein>
<feature type="region of interest" description="Disordered" evidence="1">
    <location>
        <begin position="1044"/>
        <end position="1089"/>
    </location>
</feature>
<feature type="compositionally biased region" description="Low complexity" evidence="1">
    <location>
        <begin position="1515"/>
        <end position="1524"/>
    </location>
</feature>
<name>A0A9Q0CDG0_9POAL</name>
<dbReference type="GO" id="GO:0005634">
    <property type="term" value="C:nucleus"/>
    <property type="evidence" value="ECO:0007669"/>
    <property type="project" value="TreeGrafter"/>
</dbReference>
<feature type="compositionally biased region" description="Low complexity" evidence="1">
    <location>
        <begin position="189"/>
        <end position="208"/>
    </location>
</feature>
<feature type="compositionally biased region" description="Basic and acidic residues" evidence="1">
    <location>
        <begin position="486"/>
        <end position="510"/>
    </location>
</feature>
<feature type="region of interest" description="Disordered" evidence="1">
    <location>
        <begin position="925"/>
        <end position="957"/>
    </location>
</feature>
<feature type="compositionally biased region" description="Polar residues" evidence="1">
    <location>
        <begin position="863"/>
        <end position="879"/>
    </location>
</feature>
<feature type="compositionally biased region" description="Basic and acidic residues" evidence="1">
    <location>
        <begin position="333"/>
        <end position="356"/>
    </location>
</feature>
<evidence type="ECO:0008006" key="4">
    <source>
        <dbReference type="Google" id="ProtNLM"/>
    </source>
</evidence>
<gene>
    <name evidence="2" type="ORF">LUZ63_015855</name>
</gene>
<feature type="compositionally biased region" description="Low complexity" evidence="1">
    <location>
        <begin position="973"/>
        <end position="986"/>
    </location>
</feature>
<feature type="compositionally biased region" description="Basic and acidic residues" evidence="1">
    <location>
        <begin position="376"/>
        <end position="392"/>
    </location>
</feature>
<feature type="compositionally biased region" description="Basic and acidic residues" evidence="1">
    <location>
        <begin position="401"/>
        <end position="411"/>
    </location>
</feature>
<accession>A0A9Q0CDG0</accession>
<dbReference type="GO" id="GO:0042752">
    <property type="term" value="P:regulation of circadian rhythm"/>
    <property type="evidence" value="ECO:0007669"/>
    <property type="project" value="InterPro"/>
</dbReference>
<feature type="compositionally biased region" description="Basic residues" evidence="1">
    <location>
        <begin position="172"/>
        <end position="181"/>
    </location>
</feature>
<feature type="region of interest" description="Disordered" evidence="1">
    <location>
        <begin position="1103"/>
        <end position="1141"/>
    </location>
</feature>
<feature type="region of interest" description="Disordered" evidence="1">
    <location>
        <begin position="837"/>
        <end position="910"/>
    </location>
</feature>